<dbReference type="SMART" id="SM00327">
    <property type="entry name" value="VWA"/>
    <property type="match status" value="1"/>
</dbReference>
<keyword evidence="1" id="KW-0812">Transmembrane</keyword>
<dbReference type="PROSITE" id="PS50234">
    <property type="entry name" value="VWFA"/>
    <property type="match status" value="1"/>
</dbReference>
<name>A0ABW8TUB5_9CLOT</name>
<keyword evidence="1" id="KW-0472">Membrane</keyword>
<protein>
    <submittedName>
        <fullName evidence="3">VWA domain-containing protein</fullName>
    </submittedName>
</protein>
<proteinExistence type="predicted"/>
<sequence length="659" mass="74293">MKKFIKAISLLFFITLAIEFINIKVIKAAEVQNNIILLMDVSGSMKETDPKRLSIVAASMLIDSSDDNTIINIVTFGDKAKSEFNLESKPSKEKLKGELTNIKFDNSYTDLKEGIKESLLQLNKVQGNKGIILFSDGKEDLRDGITKEHIEEFASLIEKAHSEGIKINCIALSNGADKAALQNIAYKTEGEFFYSSSPSQLINVYSKLLGSINNFFTIKEYEISDKVPSEIKLSSYVQEVNVKIASLENKTPLVDIIKGDKVLSASKLGDGYKIYSIKNEENSILNISNRDSGKYLVIVQIKSKTELNISPADKSYSIPKGVPLNLNLSLAVDKDIVGLHMDKVEGAIREAIEKDSKGFSFTFSKTKSGGYEILVTAYDGQGRIIAVNNLKISVTDDPPFYYKDEIPKEMIINKPYKIALKQLNQDKVINPLGEIIVDYGDKYEKFPLKTVDNYLTAEVTLHKLQEVSITTCINGVFNNDSFSYFLPYSKVTVVNRPLTMKEYYFEKFKTPIFIILILSVLDLLTIAFGKIQYKRFLSYSITKELTYKLKSKSISCFLTVTLTPTKNIKYLNLKGNTIEVEDEEDNGIGYFLLDFPKGSKISQGIKYLALKDKAFNIEYYPSMEQQVYKEEEEVNSSLLLEGNIRIIIKTKKDEITIYT</sequence>
<evidence type="ECO:0000313" key="3">
    <source>
        <dbReference type="EMBL" id="MFL0269272.1"/>
    </source>
</evidence>
<dbReference type="InterPro" id="IPR002035">
    <property type="entry name" value="VWF_A"/>
</dbReference>
<keyword evidence="4" id="KW-1185">Reference proteome</keyword>
<evidence type="ECO:0000256" key="1">
    <source>
        <dbReference type="SAM" id="Phobius"/>
    </source>
</evidence>
<dbReference type="InterPro" id="IPR050525">
    <property type="entry name" value="ECM_Assembly_Org"/>
</dbReference>
<keyword evidence="1" id="KW-1133">Transmembrane helix</keyword>
<comment type="caution">
    <text evidence="3">The sequence shown here is derived from an EMBL/GenBank/DDBJ whole genome shotgun (WGS) entry which is preliminary data.</text>
</comment>
<dbReference type="CDD" id="cd00198">
    <property type="entry name" value="vWFA"/>
    <property type="match status" value="1"/>
</dbReference>
<dbReference type="InterPro" id="IPR036465">
    <property type="entry name" value="vWFA_dom_sf"/>
</dbReference>
<dbReference type="Proteomes" id="UP001623661">
    <property type="component" value="Unassembled WGS sequence"/>
</dbReference>
<dbReference type="SUPFAM" id="SSF53300">
    <property type="entry name" value="vWA-like"/>
    <property type="match status" value="1"/>
</dbReference>
<feature type="transmembrane region" description="Helical" evidence="1">
    <location>
        <begin position="510"/>
        <end position="529"/>
    </location>
</feature>
<gene>
    <name evidence="3" type="ORF">ACJDUH_14380</name>
</gene>
<dbReference type="Gene3D" id="3.40.50.410">
    <property type="entry name" value="von Willebrand factor, type A domain"/>
    <property type="match status" value="1"/>
</dbReference>
<dbReference type="EMBL" id="JBJHZY010000003">
    <property type="protein sequence ID" value="MFL0269272.1"/>
    <property type="molecule type" value="Genomic_DNA"/>
</dbReference>
<feature type="domain" description="VWFA" evidence="2">
    <location>
        <begin position="34"/>
        <end position="208"/>
    </location>
</feature>
<dbReference type="PANTHER" id="PTHR24020">
    <property type="entry name" value="COLLAGEN ALPHA"/>
    <property type="match status" value="1"/>
</dbReference>
<organism evidence="3 4">
    <name type="scientific">Candidatus Clostridium radicumherbarum</name>
    <dbReference type="NCBI Taxonomy" id="3381662"/>
    <lineage>
        <taxon>Bacteria</taxon>
        <taxon>Bacillati</taxon>
        <taxon>Bacillota</taxon>
        <taxon>Clostridia</taxon>
        <taxon>Eubacteriales</taxon>
        <taxon>Clostridiaceae</taxon>
        <taxon>Clostridium</taxon>
    </lineage>
</organism>
<reference evidence="3 4" key="1">
    <citation type="submission" date="2024-11" db="EMBL/GenBank/DDBJ databases">
        <authorList>
            <person name="Heng Y.C."/>
            <person name="Lim A.C.H."/>
            <person name="Lee J.K.Y."/>
            <person name="Kittelmann S."/>
        </authorList>
    </citation>
    <scope>NUCLEOTIDE SEQUENCE [LARGE SCALE GENOMIC DNA]</scope>
    <source>
        <strain evidence="3 4">WILCCON 0202</strain>
    </source>
</reference>
<evidence type="ECO:0000259" key="2">
    <source>
        <dbReference type="PROSITE" id="PS50234"/>
    </source>
</evidence>
<evidence type="ECO:0000313" key="4">
    <source>
        <dbReference type="Proteomes" id="UP001623661"/>
    </source>
</evidence>
<dbReference type="Pfam" id="PF00092">
    <property type="entry name" value="VWA"/>
    <property type="match status" value="1"/>
</dbReference>
<accession>A0ABW8TUB5</accession>
<dbReference type="RefSeq" id="WP_406765901.1">
    <property type="nucleotide sequence ID" value="NZ_JBJHZY010000003.1"/>
</dbReference>